<feature type="transmembrane region" description="Helical" evidence="1">
    <location>
        <begin position="32"/>
        <end position="54"/>
    </location>
</feature>
<name>A0A2P5CZN8_PARAD</name>
<organism evidence="2 3">
    <name type="scientific">Parasponia andersonii</name>
    <name type="common">Sponia andersonii</name>
    <dbReference type="NCBI Taxonomy" id="3476"/>
    <lineage>
        <taxon>Eukaryota</taxon>
        <taxon>Viridiplantae</taxon>
        <taxon>Streptophyta</taxon>
        <taxon>Embryophyta</taxon>
        <taxon>Tracheophyta</taxon>
        <taxon>Spermatophyta</taxon>
        <taxon>Magnoliopsida</taxon>
        <taxon>eudicotyledons</taxon>
        <taxon>Gunneridae</taxon>
        <taxon>Pentapetalae</taxon>
        <taxon>rosids</taxon>
        <taxon>fabids</taxon>
        <taxon>Rosales</taxon>
        <taxon>Cannabaceae</taxon>
        <taxon>Parasponia</taxon>
    </lineage>
</organism>
<protein>
    <recommendedName>
        <fullName evidence="4">Transmembrane protein</fullName>
    </recommendedName>
</protein>
<keyword evidence="3" id="KW-1185">Reference proteome</keyword>
<reference evidence="3" key="1">
    <citation type="submission" date="2016-06" db="EMBL/GenBank/DDBJ databases">
        <title>Parallel loss of symbiosis genes in relatives of nitrogen-fixing non-legume Parasponia.</title>
        <authorList>
            <person name="Van Velzen R."/>
            <person name="Holmer R."/>
            <person name="Bu F."/>
            <person name="Rutten L."/>
            <person name="Van Zeijl A."/>
            <person name="Liu W."/>
            <person name="Santuari L."/>
            <person name="Cao Q."/>
            <person name="Sharma T."/>
            <person name="Shen D."/>
            <person name="Roswanjaya Y."/>
            <person name="Wardhani T."/>
            <person name="Kalhor M.S."/>
            <person name="Jansen J."/>
            <person name="Van den Hoogen J."/>
            <person name="Gungor B."/>
            <person name="Hartog M."/>
            <person name="Hontelez J."/>
            <person name="Verver J."/>
            <person name="Yang W.-C."/>
            <person name="Schijlen E."/>
            <person name="Repin R."/>
            <person name="Schilthuizen M."/>
            <person name="Schranz E."/>
            <person name="Heidstra R."/>
            <person name="Miyata K."/>
            <person name="Fedorova E."/>
            <person name="Kohlen W."/>
            <person name="Bisseling T."/>
            <person name="Smit S."/>
            <person name="Geurts R."/>
        </authorList>
    </citation>
    <scope>NUCLEOTIDE SEQUENCE [LARGE SCALE GENOMIC DNA]</scope>
    <source>
        <strain evidence="3">cv. WU1-14</strain>
    </source>
</reference>
<sequence length="135" mass="15057">NHKTIRTHFFLFNITIIIIIVMSMNYSLYVMILLYSIILLLLSSFDVSMAGRAIPSSAPSTVVRPLVTDADQDYVSLRPHLNPGQNQVFRGREFKGCLPKGFRHASAPSRFVNYHPLGALSPGCSSSKHAKSKKH</sequence>
<dbReference type="PANTHER" id="PTHR36619">
    <property type="entry name" value="OS04G0208900 PROTEIN"/>
    <property type="match status" value="1"/>
</dbReference>
<accession>A0A2P5CZN8</accession>
<proteinExistence type="predicted"/>
<keyword evidence="1" id="KW-1133">Transmembrane helix</keyword>
<evidence type="ECO:0000313" key="3">
    <source>
        <dbReference type="Proteomes" id="UP000237105"/>
    </source>
</evidence>
<evidence type="ECO:0000313" key="2">
    <source>
        <dbReference type="EMBL" id="PON66506.1"/>
    </source>
</evidence>
<dbReference type="EMBL" id="JXTB01000079">
    <property type="protein sequence ID" value="PON66506.1"/>
    <property type="molecule type" value="Genomic_DNA"/>
</dbReference>
<dbReference type="PANTHER" id="PTHR36619:SF2">
    <property type="entry name" value="OS04G0208900 PROTEIN"/>
    <property type="match status" value="1"/>
</dbReference>
<keyword evidence="1" id="KW-0812">Transmembrane</keyword>
<dbReference type="AlphaFoldDB" id="A0A2P5CZN8"/>
<evidence type="ECO:0008006" key="4">
    <source>
        <dbReference type="Google" id="ProtNLM"/>
    </source>
</evidence>
<comment type="caution">
    <text evidence="2">The sequence shown here is derived from an EMBL/GenBank/DDBJ whole genome shotgun (WGS) entry which is preliminary data.</text>
</comment>
<feature type="transmembrane region" description="Helical" evidence="1">
    <location>
        <begin position="7"/>
        <end position="26"/>
    </location>
</feature>
<keyword evidence="1" id="KW-0472">Membrane</keyword>
<gene>
    <name evidence="2" type="ORF">PanWU01x14_109280</name>
</gene>
<dbReference type="Proteomes" id="UP000237105">
    <property type="component" value="Unassembled WGS sequence"/>
</dbReference>
<evidence type="ECO:0000256" key="1">
    <source>
        <dbReference type="SAM" id="Phobius"/>
    </source>
</evidence>
<dbReference type="OrthoDB" id="1052227at2759"/>
<feature type="non-terminal residue" evidence="2">
    <location>
        <position position="1"/>
    </location>
</feature>